<feature type="region of interest" description="Disordered" evidence="4">
    <location>
        <begin position="43"/>
        <end position="68"/>
    </location>
</feature>
<dbReference type="InterPro" id="IPR006195">
    <property type="entry name" value="aa-tRNA-synth_II"/>
</dbReference>
<evidence type="ECO:0000256" key="2">
    <source>
        <dbReference type="ARBA" id="ARBA00012815"/>
    </source>
</evidence>
<name>A0ABR2LPT3_9ASPA</name>
<feature type="compositionally biased region" description="Basic and acidic residues" evidence="4">
    <location>
        <begin position="51"/>
        <end position="60"/>
    </location>
</feature>
<feature type="region of interest" description="Disordered" evidence="4">
    <location>
        <begin position="958"/>
        <end position="996"/>
    </location>
</feature>
<dbReference type="InterPro" id="IPR005162">
    <property type="entry name" value="Retrotrans_gag_dom"/>
</dbReference>
<dbReference type="CDD" id="cd00303">
    <property type="entry name" value="retropepsin_like"/>
    <property type="match status" value="1"/>
</dbReference>
<evidence type="ECO:0000259" key="5">
    <source>
        <dbReference type="PROSITE" id="PS50862"/>
    </source>
</evidence>
<dbReference type="Proteomes" id="UP001412067">
    <property type="component" value="Unassembled WGS sequence"/>
</dbReference>
<evidence type="ECO:0000256" key="3">
    <source>
        <dbReference type="ARBA" id="ARBA00047639"/>
    </source>
</evidence>
<dbReference type="InterPro" id="IPR036621">
    <property type="entry name" value="Anticodon-bd_dom_sf"/>
</dbReference>
<accession>A0ABR2LPT3</accession>
<dbReference type="Gene3D" id="3.10.10.10">
    <property type="entry name" value="HIV Type 1 Reverse Transcriptase, subunit A, domain 1"/>
    <property type="match status" value="1"/>
</dbReference>
<dbReference type="Gene3D" id="2.40.70.10">
    <property type="entry name" value="Acid Proteases"/>
    <property type="match status" value="1"/>
</dbReference>
<dbReference type="InterPro" id="IPR015807">
    <property type="entry name" value="His-tRNA-ligase"/>
</dbReference>
<feature type="compositionally biased region" description="Basic and acidic residues" evidence="4">
    <location>
        <begin position="973"/>
        <end position="992"/>
    </location>
</feature>
<dbReference type="EMBL" id="JBBWWR010000017">
    <property type="protein sequence ID" value="KAK8946029.1"/>
    <property type="molecule type" value="Genomic_DNA"/>
</dbReference>
<gene>
    <name evidence="6" type="ORF">KSP40_PGU009777</name>
</gene>
<dbReference type="NCBIfam" id="TIGR00442">
    <property type="entry name" value="hisS"/>
    <property type="match status" value="1"/>
</dbReference>
<dbReference type="SUPFAM" id="SSF55681">
    <property type="entry name" value="Class II aaRS and biotin synthetases"/>
    <property type="match status" value="1"/>
</dbReference>
<keyword evidence="7" id="KW-1185">Reference proteome</keyword>
<dbReference type="Gene3D" id="3.40.50.800">
    <property type="entry name" value="Anticodon-binding domain"/>
    <property type="match status" value="1"/>
</dbReference>
<dbReference type="Pfam" id="PF03732">
    <property type="entry name" value="Retrotrans_gag"/>
    <property type="match status" value="1"/>
</dbReference>
<dbReference type="PANTHER" id="PTHR43707">
    <property type="entry name" value="HISTIDYL-TRNA SYNTHETASE"/>
    <property type="match status" value="1"/>
</dbReference>
<feature type="domain" description="Aminoacyl-transfer RNA synthetases class-II family profile" evidence="5">
    <location>
        <begin position="79"/>
        <end position="401"/>
    </location>
</feature>
<dbReference type="PROSITE" id="PS50862">
    <property type="entry name" value="AA_TRNA_LIGASE_II"/>
    <property type="match status" value="1"/>
</dbReference>
<organism evidence="6 7">
    <name type="scientific">Platanthera guangdongensis</name>
    <dbReference type="NCBI Taxonomy" id="2320717"/>
    <lineage>
        <taxon>Eukaryota</taxon>
        <taxon>Viridiplantae</taxon>
        <taxon>Streptophyta</taxon>
        <taxon>Embryophyta</taxon>
        <taxon>Tracheophyta</taxon>
        <taxon>Spermatophyta</taxon>
        <taxon>Magnoliopsida</taxon>
        <taxon>Liliopsida</taxon>
        <taxon>Asparagales</taxon>
        <taxon>Orchidaceae</taxon>
        <taxon>Orchidoideae</taxon>
        <taxon>Orchideae</taxon>
        <taxon>Orchidinae</taxon>
        <taxon>Platanthera</taxon>
    </lineage>
</organism>
<dbReference type="CDD" id="cd00773">
    <property type="entry name" value="HisRS-like_core"/>
    <property type="match status" value="1"/>
</dbReference>
<proteinExistence type="inferred from homology"/>
<dbReference type="HAMAP" id="MF_00127">
    <property type="entry name" value="His_tRNA_synth"/>
    <property type="match status" value="1"/>
</dbReference>
<evidence type="ECO:0000256" key="1">
    <source>
        <dbReference type="ARBA" id="ARBA00008226"/>
    </source>
</evidence>
<sequence length="1406" mass="158713">MSVIAASIEHIIRPRLPLSLKPPLLRSQRCLFQRRLSSLAAASSASTATQDDARPPKTDEDTAVPAATERSLIDVNPPRGTRDFPPEDMRLRNWLFRNFREVSSLMSFEEVDFPVLESEALFIRKGGEEITQQLYNFEDKGGRRVVLRPEITPSLARLVIKQGKSISLPLKWFTIGQCWRYERMTRGRRREHYQWNMDIIGLPKVRAEAELIHAIVLLFERVGITSSEVGIRISSRKVLQAVLQMHSIPEHFFAEVCVIVDKLGKVTREEIEKELMIAGVSFEAVKGIIEVLSIKSLSKLEEVLGSEGEAVTDLKSLFLLAEHYGYSQWINFDASVVRGLAYYTGVVFEAFDKEGKLRAICGGGRYDRLFSTFGSDNIPACGFGFGDAVILELLKEKGILPDLIRHVDDIVFPLDEELEGPASQIVSSLRQIGRSVDLIQDKRLKWVFKHAERINADRLILVGKSEWQNGRISSKVIEGIGSSISGYRQVELLPLNSEIERTCRQNRRDFRTVNIIHPAMDNNNNANNNDGQVDQNVHPAAPRMTCHEYNTPLRGGVHFSIARPAIAANNFKMDPLIMQQVQNNKFGGLGHEDANSHLRTFLAICDMFKFNGASEVAIMLRLFPFSLEGRAKDWLDSLPNDSITTWEQLVEKFLNKYFPPSKTAKLIRDITTFTQGNGETLYDAWERFKELLRKCPHHRLALHQQVSTFYNGLQIATMILVDGAAGGSLLKKYPEDAYAILEDLTANNYQAYERQGNNNPVGIHQVDQFTSLAAQMASQFNLINKRLDSLSQPSSSAPLTVEQLNQISEEANYVGGAQRQIPPGFANHYHPEWRNHPNFSWKNNQGMNQPQGFNQNINHLPINNNSQPQQLNQKKISDEFILGMFQKYDSRMGGIESSLRSLETTMGQLANSLSQRPIGTLPSDTTLNPTKENHNNQCKAIALWSGVEIPSGEGLLEKASEEEASKMPSESSTLEKEAGEKQKEKLNQKKDVIYPPPPFPSKLAKPKLDMQFQKFMDIFKKLTINIPFAEALEQMPSYVKFMKDILSKKRKFVDKEIVALTEECSAILQKKLPPKLKDPGSFTIPCSIGVKFVGRALCDLGASINLMPLSIYKKLGLGEITPTSLTLQLTDRSLAFPKGIVEDVLVKVEKFIFPADFVVLDMDEDKDVPIILGRPFLATGRTLIDVQKGELTMRVNDENVTFNILKAMRFPDDKEECLSIEEVSAPIRMIHNENNWEHKILSALTNEEIEEDPDSKETEETLCTFEHLPNANMFELISRSSESEIMKPSIVEPPLLELKPLPENLKYVFLGEDNTLPVIIDASLVKENEDKLIAVLCENKRALGWTIADIRGISPSICMHKILLEEESRESIEPQRRLSPPMREVVKKEIIKWLDAGIIYPISDSR</sequence>
<dbReference type="SUPFAM" id="SSF52954">
    <property type="entry name" value="Class II aaRS ABD-related"/>
    <property type="match status" value="1"/>
</dbReference>
<reference evidence="6 7" key="1">
    <citation type="journal article" date="2022" name="Nat. Plants">
        <title>Genomes of leafy and leafless Platanthera orchids illuminate the evolution of mycoheterotrophy.</title>
        <authorList>
            <person name="Li M.H."/>
            <person name="Liu K.W."/>
            <person name="Li Z."/>
            <person name="Lu H.C."/>
            <person name="Ye Q.L."/>
            <person name="Zhang D."/>
            <person name="Wang J.Y."/>
            <person name="Li Y.F."/>
            <person name="Zhong Z.M."/>
            <person name="Liu X."/>
            <person name="Yu X."/>
            <person name="Liu D.K."/>
            <person name="Tu X.D."/>
            <person name="Liu B."/>
            <person name="Hao Y."/>
            <person name="Liao X.Y."/>
            <person name="Jiang Y.T."/>
            <person name="Sun W.H."/>
            <person name="Chen J."/>
            <person name="Chen Y.Q."/>
            <person name="Ai Y."/>
            <person name="Zhai J.W."/>
            <person name="Wu S.S."/>
            <person name="Zhou Z."/>
            <person name="Hsiao Y.Y."/>
            <person name="Wu W.L."/>
            <person name="Chen Y.Y."/>
            <person name="Lin Y.F."/>
            <person name="Hsu J.L."/>
            <person name="Li C.Y."/>
            <person name="Wang Z.W."/>
            <person name="Zhao X."/>
            <person name="Zhong W.Y."/>
            <person name="Ma X.K."/>
            <person name="Ma L."/>
            <person name="Huang J."/>
            <person name="Chen G.Z."/>
            <person name="Huang M.Z."/>
            <person name="Huang L."/>
            <person name="Peng D.H."/>
            <person name="Luo Y.B."/>
            <person name="Zou S.Q."/>
            <person name="Chen S.P."/>
            <person name="Lan S."/>
            <person name="Tsai W.C."/>
            <person name="Van de Peer Y."/>
            <person name="Liu Z.J."/>
        </authorList>
    </citation>
    <scope>NUCLEOTIDE SEQUENCE [LARGE SCALE GENOMIC DNA]</scope>
    <source>
        <strain evidence="6">Lor288</strain>
    </source>
</reference>
<comment type="similarity">
    <text evidence="1">Belongs to the class-II aminoacyl-tRNA synthetase family.</text>
</comment>
<protein>
    <recommendedName>
        <fullName evidence="2">histidine--tRNA ligase</fullName>
        <ecNumber evidence="2">6.1.1.21</ecNumber>
    </recommendedName>
</protein>
<comment type="caution">
    <text evidence="6">The sequence shown here is derived from an EMBL/GenBank/DDBJ whole genome shotgun (WGS) entry which is preliminary data.</text>
</comment>
<dbReference type="InterPro" id="IPR045864">
    <property type="entry name" value="aa-tRNA-synth_II/BPL/LPL"/>
</dbReference>
<evidence type="ECO:0000313" key="7">
    <source>
        <dbReference type="Proteomes" id="UP001412067"/>
    </source>
</evidence>
<evidence type="ECO:0000256" key="4">
    <source>
        <dbReference type="SAM" id="MobiDB-lite"/>
    </source>
</evidence>
<dbReference type="EC" id="6.1.1.21" evidence="2"/>
<dbReference type="InterPro" id="IPR004516">
    <property type="entry name" value="HisRS/HisZ"/>
</dbReference>
<dbReference type="PANTHER" id="PTHR43707:SF1">
    <property type="entry name" value="HISTIDINE--TRNA LIGASE, MITOCHONDRIAL-RELATED"/>
    <property type="match status" value="1"/>
</dbReference>
<dbReference type="Pfam" id="PF13393">
    <property type="entry name" value="tRNA-synt_His"/>
    <property type="match status" value="1"/>
</dbReference>
<dbReference type="InterPro" id="IPR041715">
    <property type="entry name" value="HisRS-like_core"/>
</dbReference>
<comment type="catalytic activity">
    <reaction evidence="3">
        <text>tRNA(His) + L-histidine + ATP = L-histidyl-tRNA(His) + AMP + diphosphate + H(+)</text>
        <dbReference type="Rhea" id="RHEA:17313"/>
        <dbReference type="Rhea" id="RHEA-COMP:9665"/>
        <dbReference type="Rhea" id="RHEA-COMP:9689"/>
        <dbReference type="ChEBI" id="CHEBI:15378"/>
        <dbReference type="ChEBI" id="CHEBI:30616"/>
        <dbReference type="ChEBI" id="CHEBI:33019"/>
        <dbReference type="ChEBI" id="CHEBI:57595"/>
        <dbReference type="ChEBI" id="CHEBI:78442"/>
        <dbReference type="ChEBI" id="CHEBI:78527"/>
        <dbReference type="ChEBI" id="CHEBI:456215"/>
        <dbReference type="EC" id="6.1.1.21"/>
    </reaction>
</comment>
<evidence type="ECO:0000313" key="6">
    <source>
        <dbReference type="EMBL" id="KAK8946029.1"/>
    </source>
</evidence>
<dbReference type="Gene3D" id="3.30.930.10">
    <property type="entry name" value="Bira Bifunctional Protein, Domain 2"/>
    <property type="match status" value="1"/>
</dbReference>
<dbReference type="InterPro" id="IPR021109">
    <property type="entry name" value="Peptidase_aspartic_dom_sf"/>
</dbReference>